<dbReference type="PANTHER" id="PTHR20992:SF9">
    <property type="entry name" value="AT15442P-RELATED"/>
    <property type="match status" value="1"/>
</dbReference>
<name>A0ABD5Z4J5_9EURY</name>
<sequence>MARQDMRKVEMMVMSAEARDRVTDVLEQENIDFAVSDQTADADDSAIVIFTLPAGEVEWIQDEVDESLVDINAGKDVYTVVSDPEAVVSPRLDIREQHGVMESEGPERISRDELHSTAADMLPDLTIYSILTAIAAIVATSGVLLNSLSVLVGSMVIAPLIGPPMATSVSTVLDDEHLFARAAEHQIVGGVLAIVAATAFAYFAKVTALVPKGINVAQTLQLSNYSSPTFLLITVAIGAGIAGAISLSTSGSVELVGVMMAAALVPPIGVMGVGIAWGRPMAVVGSGAVVLVNMLSINLGSIISLWYLGYHPKAWTNLRSTRSTILRRVLVLILMIGSLALVLSSLATEGGLSRIFGV</sequence>
<dbReference type="Proteomes" id="UP001596447">
    <property type="component" value="Unassembled WGS sequence"/>
</dbReference>
<dbReference type="AlphaFoldDB" id="A0ABD5Z4J5"/>
<feature type="transmembrane region" description="Helical" evidence="1">
    <location>
        <begin position="255"/>
        <end position="277"/>
    </location>
</feature>
<evidence type="ECO:0000313" key="3">
    <source>
        <dbReference type="Proteomes" id="UP001596447"/>
    </source>
</evidence>
<keyword evidence="1" id="KW-0472">Membrane</keyword>
<protein>
    <submittedName>
        <fullName evidence="2">TIGR00341 family protein</fullName>
    </submittedName>
</protein>
<organism evidence="2 3">
    <name type="scientific">Halospeciosus flavus</name>
    <dbReference type="NCBI Taxonomy" id="3032283"/>
    <lineage>
        <taxon>Archaea</taxon>
        <taxon>Methanobacteriati</taxon>
        <taxon>Methanobacteriota</taxon>
        <taxon>Stenosarchaea group</taxon>
        <taxon>Halobacteria</taxon>
        <taxon>Halobacteriales</taxon>
        <taxon>Halobacteriaceae</taxon>
        <taxon>Halospeciosus</taxon>
    </lineage>
</organism>
<reference evidence="2 3" key="1">
    <citation type="journal article" date="2019" name="Int. J. Syst. Evol. Microbiol.">
        <title>The Global Catalogue of Microorganisms (GCM) 10K type strain sequencing project: providing services to taxonomists for standard genome sequencing and annotation.</title>
        <authorList>
            <consortium name="The Broad Institute Genomics Platform"/>
            <consortium name="The Broad Institute Genome Sequencing Center for Infectious Disease"/>
            <person name="Wu L."/>
            <person name="Ma J."/>
        </authorList>
    </citation>
    <scope>NUCLEOTIDE SEQUENCE [LARGE SCALE GENOMIC DNA]</scope>
    <source>
        <strain evidence="2 3">XZGYJ-43</strain>
    </source>
</reference>
<evidence type="ECO:0000313" key="2">
    <source>
        <dbReference type="EMBL" id="MFC7200127.1"/>
    </source>
</evidence>
<feature type="transmembrane region" description="Helical" evidence="1">
    <location>
        <begin position="329"/>
        <end position="348"/>
    </location>
</feature>
<feature type="transmembrane region" description="Helical" evidence="1">
    <location>
        <begin position="230"/>
        <end position="248"/>
    </location>
</feature>
<feature type="transmembrane region" description="Helical" evidence="1">
    <location>
        <begin position="151"/>
        <end position="173"/>
    </location>
</feature>
<dbReference type="RefSeq" id="WP_279530046.1">
    <property type="nucleotide sequence ID" value="NZ_CP122312.1"/>
</dbReference>
<keyword evidence="1" id="KW-1133">Transmembrane helix</keyword>
<dbReference type="PANTHER" id="PTHR20992">
    <property type="entry name" value="AT15442P-RELATED"/>
    <property type="match status" value="1"/>
</dbReference>
<feature type="transmembrane region" description="Helical" evidence="1">
    <location>
        <begin position="125"/>
        <end position="145"/>
    </location>
</feature>
<evidence type="ECO:0000256" key="1">
    <source>
        <dbReference type="SAM" id="Phobius"/>
    </source>
</evidence>
<dbReference type="NCBIfam" id="TIGR00341">
    <property type="entry name" value="TIGR00341 family protein"/>
    <property type="match status" value="1"/>
</dbReference>
<accession>A0ABD5Z4J5</accession>
<feature type="transmembrane region" description="Helical" evidence="1">
    <location>
        <begin position="283"/>
        <end position="308"/>
    </location>
</feature>
<keyword evidence="3" id="KW-1185">Reference proteome</keyword>
<comment type="caution">
    <text evidence="2">The sequence shown here is derived from an EMBL/GenBank/DDBJ whole genome shotgun (WGS) entry which is preliminary data.</text>
</comment>
<proteinExistence type="predicted"/>
<dbReference type="InterPro" id="IPR005240">
    <property type="entry name" value="DUF389"/>
</dbReference>
<dbReference type="Pfam" id="PF04087">
    <property type="entry name" value="DUF389"/>
    <property type="match status" value="1"/>
</dbReference>
<feature type="transmembrane region" description="Helical" evidence="1">
    <location>
        <begin position="185"/>
        <end position="204"/>
    </location>
</feature>
<gene>
    <name evidence="2" type="ORF">ACFQJ9_12020</name>
</gene>
<keyword evidence="1" id="KW-0812">Transmembrane</keyword>
<dbReference type="EMBL" id="JBHTAR010000011">
    <property type="protein sequence ID" value="MFC7200127.1"/>
    <property type="molecule type" value="Genomic_DNA"/>
</dbReference>